<dbReference type="InterPro" id="IPR000873">
    <property type="entry name" value="AMP-dep_synth/lig_dom"/>
</dbReference>
<dbReference type="InterPro" id="IPR020845">
    <property type="entry name" value="AMP-binding_CS"/>
</dbReference>
<dbReference type="RefSeq" id="WP_067874859.1">
    <property type="nucleotide sequence ID" value="NZ_JAAXOP010000007.1"/>
</dbReference>
<comment type="similarity">
    <text evidence="1">Belongs to the ATP-dependent AMP-binding enzyme family.</text>
</comment>
<accession>A0A846Y0P9</accession>
<gene>
    <name evidence="5" type="ORF">HGA08_15245</name>
</gene>
<dbReference type="Gene3D" id="3.30.300.30">
    <property type="match status" value="1"/>
</dbReference>
<dbReference type="SUPFAM" id="SSF56801">
    <property type="entry name" value="Acetyl-CoA synthetase-like"/>
    <property type="match status" value="1"/>
</dbReference>
<proteinExistence type="inferred from homology"/>
<evidence type="ECO:0000259" key="3">
    <source>
        <dbReference type="Pfam" id="PF00501"/>
    </source>
</evidence>
<name>A0A846Y0P9_9NOCA</name>
<keyword evidence="6" id="KW-1185">Reference proteome</keyword>
<dbReference type="InterPro" id="IPR042099">
    <property type="entry name" value="ANL_N_sf"/>
</dbReference>
<dbReference type="PANTHER" id="PTHR43767">
    <property type="entry name" value="LONG-CHAIN-FATTY-ACID--COA LIGASE"/>
    <property type="match status" value="1"/>
</dbReference>
<comment type="caution">
    <text evidence="5">The sequence shown here is derived from an EMBL/GenBank/DDBJ whole genome shotgun (WGS) entry which is preliminary data.</text>
</comment>
<dbReference type="PANTHER" id="PTHR43767:SF1">
    <property type="entry name" value="NONRIBOSOMAL PEPTIDE SYNTHASE PES1 (EUROFUNG)-RELATED"/>
    <property type="match status" value="1"/>
</dbReference>
<dbReference type="PROSITE" id="PS00455">
    <property type="entry name" value="AMP_BINDING"/>
    <property type="match status" value="1"/>
</dbReference>
<evidence type="ECO:0000313" key="6">
    <source>
        <dbReference type="Proteomes" id="UP000565711"/>
    </source>
</evidence>
<dbReference type="InterPro" id="IPR045851">
    <property type="entry name" value="AMP-bd_C_sf"/>
</dbReference>
<reference evidence="5 6" key="1">
    <citation type="submission" date="2020-04" db="EMBL/GenBank/DDBJ databases">
        <title>MicrobeNet Type strains.</title>
        <authorList>
            <person name="Nicholson A.C."/>
        </authorList>
    </citation>
    <scope>NUCLEOTIDE SEQUENCE [LARGE SCALE GENOMIC DNA]</scope>
    <source>
        <strain evidence="5 6">JCM 12354</strain>
    </source>
</reference>
<evidence type="ECO:0000259" key="4">
    <source>
        <dbReference type="Pfam" id="PF13193"/>
    </source>
</evidence>
<evidence type="ECO:0000256" key="2">
    <source>
        <dbReference type="ARBA" id="ARBA00022598"/>
    </source>
</evidence>
<keyword evidence="2" id="KW-0436">Ligase</keyword>
<feature type="domain" description="AMP-binding enzyme C-terminal" evidence="4">
    <location>
        <begin position="420"/>
        <end position="495"/>
    </location>
</feature>
<organism evidence="5 6">
    <name type="scientific">Nocardia vermiculata</name>
    <dbReference type="NCBI Taxonomy" id="257274"/>
    <lineage>
        <taxon>Bacteria</taxon>
        <taxon>Bacillati</taxon>
        <taxon>Actinomycetota</taxon>
        <taxon>Actinomycetes</taxon>
        <taxon>Mycobacteriales</taxon>
        <taxon>Nocardiaceae</taxon>
        <taxon>Nocardia</taxon>
    </lineage>
</organism>
<dbReference type="FunFam" id="3.30.300.30:FF:000008">
    <property type="entry name" value="2,3-dihydroxybenzoate-AMP ligase"/>
    <property type="match status" value="1"/>
</dbReference>
<sequence>MQSWIHVLEWRAIGRRDQPALRDADNAYTYGELLAEVERRAGGWATLGIGPGDVVAVIARNSAAYLIQALALMRAGAIPALINWRLTAHELAPLLDLIDPVAVLAGPDLVSTLDSVQPPRDLRAKVVLGGQGDDGWQPEAVAPAPPRPVERLTSDSVFALMHTSGTTGRPKLIPLDHGSLIRSLSGFALDIGDQVAGAQHLQIMPLFHLAGFAQAMQAILTAGTLTVHETFRAADVVDAFETERIEFFTAGPTLIDMLVTEIRSRARPPDLSALVEIQYGSAPITPTLLRAAVETLGCRFRQIYGGTECQSFVTQLSPDDHTPDSPYLTSAGQLTIGWEARVVAPDGSDVPTGEPGELIIRGESLFAGYWGDQDATDAAFTDSWYHTGDIARLTEDRYLFIVDRAKDMVISGGENIYPAEVEFALAEHPAVAEVAVIGIPDEKWGQRVHAVVVSNGEEPVTEAKVIEWCRGRLAHFKCPRSVEFADDLPRGATGKVLKAELRAGHR</sequence>
<dbReference type="Pfam" id="PF13193">
    <property type="entry name" value="AMP-binding_C"/>
    <property type="match status" value="1"/>
</dbReference>
<dbReference type="Proteomes" id="UP000565711">
    <property type="component" value="Unassembled WGS sequence"/>
</dbReference>
<protein>
    <submittedName>
        <fullName evidence="5">AMP-binding protein</fullName>
    </submittedName>
</protein>
<dbReference type="Pfam" id="PF00501">
    <property type="entry name" value="AMP-binding"/>
    <property type="match status" value="1"/>
</dbReference>
<dbReference type="EMBL" id="JAAXOP010000007">
    <property type="protein sequence ID" value="NKY51580.1"/>
    <property type="molecule type" value="Genomic_DNA"/>
</dbReference>
<evidence type="ECO:0000313" key="5">
    <source>
        <dbReference type="EMBL" id="NKY51580.1"/>
    </source>
</evidence>
<feature type="domain" description="AMP-dependent synthetase/ligase" evidence="3">
    <location>
        <begin position="9"/>
        <end position="370"/>
    </location>
</feature>
<dbReference type="AlphaFoldDB" id="A0A846Y0P9"/>
<evidence type="ECO:0000256" key="1">
    <source>
        <dbReference type="ARBA" id="ARBA00006432"/>
    </source>
</evidence>
<dbReference type="Gene3D" id="3.40.50.12780">
    <property type="entry name" value="N-terminal domain of ligase-like"/>
    <property type="match status" value="1"/>
</dbReference>
<dbReference type="InterPro" id="IPR025110">
    <property type="entry name" value="AMP-bd_C"/>
</dbReference>
<dbReference type="GO" id="GO:0016878">
    <property type="term" value="F:acid-thiol ligase activity"/>
    <property type="evidence" value="ECO:0007669"/>
    <property type="project" value="UniProtKB-ARBA"/>
</dbReference>
<dbReference type="InterPro" id="IPR050237">
    <property type="entry name" value="ATP-dep_AMP-bd_enzyme"/>
</dbReference>